<dbReference type="AlphaFoldDB" id="A0A177A5T1"/>
<proteinExistence type="predicted"/>
<dbReference type="Proteomes" id="UP000077154">
    <property type="component" value="Unassembled WGS sequence"/>
</dbReference>
<dbReference type="GeneID" id="36287650"/>
<dbReference type="InterPro" id="IPR011009">
    <property type="entry name" value="Kinase-like_dom_sf"/>
</dbReference>
<accession>A0A177A5T1</accession>
<sequence length="118" mass="12936">MMFLSFGGLKLRSPISQTLADDAISGLHAIHQLGVLEGDPAARNILVHPDRPGITWIDFERAEFVHPRAVLGTLSPNRKRKLGWSHEEGKCENGKSSKKISASEIGQAKTELARLVVK</sequence>
<evidence type="ECO:0008006" key="3">
    <source>
        <dbReference type="Google" id="ProtNLM"/>
    </source>
</evidence>
<organism evidence="2">
    <name type="scientific">Pseudogymnoascus destructans</name>
    <dbReference type="NCBI Taxonomy" id="655981"/>
    <lineage>
        <taxon>Eukaryota</taxon>
        <taxon>Fungi</taxon>
        <taxon>Dikarya</taxon>
        <taxon>Ascomycota</taxon>
        <taxon>Pezizomycotina</taxon>
        <taxon>Leotiomycetes</taxon>
        <taxon>Thelebolales</taxon>
        <taxon>Thelebolaceae</taxon>
        <taxon>Pseudogymnoascus</taxon>
    </lineage>
</organism>
<name>A0A177A5T1_9PEZI</name>
<gene>
    <name evidence="2" type="ORF">VC83_04579</name>
</gene>
<protein>
    <recommendedName>
        <fullName evidence="3">Protein kinase domain-containing protein</fullName>
    </recommendedName>
</protein>
<dbReference type="RefSeq" id="XP_024322787.1">
    <property type="nucleotide sequence ID" value="XM_024468208.1"/>
</dbReference>
<dbReference type="EMBL" id="KV441400">
    <property type="protein sequence ID" value="OAF57498.1"/>
    <property type="molecule type" value="Genomic_DNA"/>
</dbReference>
<dbReference type="SUPFAM" id="SSF56112">
    <property type="entry name" value="Protein kinase-like (PK-like)"/>
    <property type="match status" value="1"/>
</dbReference>
<feature type="region of interest" description="Disordered" evidence="1">
    <location>
        <begin position="83"/>
        <end position="103"/>
    </location>
</feature>
<dbReference type="VEuPathDB" id="FungiDB:GMDG_08688"/>
<reference evidence="2" key="1">
    <citation type="submission" date="2016-03" db="EMBL/GenBank/DDBJ databases">
        <title>Updated assembly of Pseudogymnoascus destructans, the fungus causing white-nose syndrome of bats.</title>
        <authorList>
            <person name="Palmer J.M."/>
            <person name="Drees K.P."/>
            <person name="Foster J.T."/>
            <person name="Lindner D.L."/>
        </authorList>
    </citation>
    <scope>NUCLEOTIDE SEQUENCE [LARGE SCALE GENOMIC DNA]</scope>
    <source>
        <strain evidence="2">20631-21</strain>
    </source>
</reference>
<feature type="compositionally biased region" description="Basic and acidic residues" evidence="1">
    <location>
        <begin position="84"/>
        <end position="95"/>
    </location>
</feature>
<evidence type="ECO:0000256" key="1">
    <source>
        <dbReference type="SAM" id="MobiDB-lite"/>
    </source>
</evidence>
<evidence type="ECO:0000313" key="2">
    <source>
        <dbReference type="EMBL" id="OAF57498.1"/>
    </source>
</evidence>
<dbReference type="OrthoDB" id="3781840at2759"/>